<dbReference type="AlphaFoldDB" id="A0A077WNU6"/>
<reference evidence="2" key="1">
    <citation type="journal article" date="2014" name="Genome Announc.">
        <title>De novo whole-genome sequence and genome annotation of Lichtheimia ramosa.</title>
        <authorList>
            <person name="Linde J."/>
            <person name="Schwartze V."/>
            <person name="Binder U."/>
            <person name="Lass-Florl C."/>
            <person name="Voigt K."/>
            <person name="Horn F."/>
        </authorList>
    </citation>
    <scope>NUCLEOTIDE SEQUENCE</scope>
    <source>
        <strain evidence="2">JMRC FSU:6197</strain>
    </source>
</reference>
<keyword evidence="1" id="KW-0472">Membrane</keyword>
<evidence type="ECO:0000313" key="2">
    <source>
        <dbReference type="EMBL" id="CDS09030.1"/>
    </source>
</evidence>
<sequence>MPSYENYYLQLLVSKDHQRHRQIAIQGPISFHLQVNTTATKYVPSSTSVVPTAIPSPYFTTAPTDTWITANSTTYEIESTTSLTATGTSNESTLVSPKTRAALQGAAIAATAVVIVALVYGIIVCCINHRHEKKKPSKDRDRVVTFDDTTTIIMPPPPTSSSSCTSGHVVNTDTFMGCYYDSEYFKDVVKSNVVSPRQR</sequence>
<feature type="transmembrane region" description="Helical" evidence="1">
    <location>
        <begin position="101"/>
        <end position="127"/>
    </location>
</feature>
<protein>
    <submittedName>
        <fullName evidence="2">Uncharacterized protein</fullName>
    </submittedName>
</protein>
<name>A0A077WNU6_9FUNG</name>
<dbReference type="EMBL" id="LK023329">
    <property type="protein sequence ID" value="CDS09030.1"/>
    <property type="molecule type" value="Genomic_DNA"/>
</dbReference>
<keyword evidence="1" id="KW-0812">Transmembrane</keyword>
<accession>A0A077WNU6</accession>
<organism evidence="2">
    <name type="scientific">Lichtheimia ramosa</name>
    <dbReference type="NCBI Taxonomy" id="688394"/>
    <lineage>
        <taxon>Eukaryota</taxon>
        <taxon>Fungi</taxon>
        <taxon>Fungi incertae sedis</taxon>
        <taxon>Mucoromycota</taxon>
        <taxon>Mucoromycotina</taxon>
        <taxon>Mucoromycetes</taxon>
        <taxon>Mucorales</taxon>
        <taxon>Lichtheimiaceae</taxon>
        <taxon>Lichtheimia</taxon>
    </lineage>
</organism>
<keyword evidence="1" id="KW-1133">Transmembrane helix</keyword>
<gene>
    <name evidence="2" type="ORF">LRAMOSA10390</name>
</gene>
<evidence type="ECO:0000256" key="1">
    <source>
        <dbReference type="SAM" id="Phobius"/>
    </source>
</evidence>
<proteinExistence type="predicted"/>